<sequence length="206" mass="21979">MKTIGKTLLAVSLLAASGASYAGACDAMEAEISAISGAVPKFTENGELHSISMYADATFIAPKRSLIRTARDEAELRAKSELAKFFEDAIARDTLAESLTEQAEKTDGAGNTEAVAVELKRASDAISSSTSAVISGIVKLDECVDTEGKFLIVRMGWKPEYARMAQNAKATAQGDGSEKTKAEERAKQKVKEANGYRKKSDLADDF</sequence>
<name>A0A432XPH3_9GAMM</name>
<feature type="region of interest" description="Disordered" evidence="1">
    <location>
        <begin position="168"/>
        <end position="206"/>
    </location>
</feature>
<gene>
    <name evidence="3" type="ORF">CWE21_00545</name>
</gene>
<dbReference type="AlphaFoldDB" id="A0A432XPH3"/>
<evidence type="ECO:0000256" key="1">
    <source>
        <dbReference type="SAM" id="MobiDB-lite"/>
    </source>
</evidence>
<keyword evidence="4" id="KW-1185">Reference proteome</keyword>
<comment type="caution">
    <text evidence="3">The sequence shown here is derived from an EMBL/GenBank/DDBJ whole genome shotgun (WGS) entry which is preliminary data.</text>
</comment>
<reference evidence="4" key="1">
    <citation type="journal article" date="2018" name="Front. Microbiol.">
        <title>Genome-Based Analysis Reveals the Taxonomy and Diversity of the Family Idiomarinaceae.</title>
        <authorList>
            <person name="Liu Y."/>
            <person name="Lai Q."/>
            <person name="Shao Z."/>
        </authorList>
    </citation>
    <scope>NUCLEOTIDE SEQUENCE [LARGE SCALE GENOMIC DNA]</scope>
    <source>
        <strain evidence="4">SW15</strain>
    </source>
</reference>
<proteinExistence type="predicted"/>
<feature type="compositionally biased region" description="Basic and acidic residues" evidence="1">
    <location>
        <begin position="176"/>
        <end position="206"/>
    </location>
</feature>
<feature type="chain" id="PRO_5019124743" evidence="2">
    <location>
        <begin position="23"/>
        <end position="206"/>
    </location>
</feature>
<evidence type="ECO:0000313" key="3">
    <source>
        <dbReference type="EMBL" id="RUO50628.1"/>
    </source>
</evidence>
<evidence type="ECO:0000313" key="4">
    <source>
        <dbReference type="Proteomes" id="UP000286678"/>
    </source>
</evidence>
<dbReference type="Proteomes" id="UP000286678">
    <property type="component" value="Unassembled WGS sequence"/>
</dbReference>
<organism evidence="3 4">
    <name type="scientific">Pseudidiomarina aquimaris</name>
    <dbReference type="NCBI Taxonomy" id="641841"/>
    <lineage>
        <taxon>Bacteria</taxon>
        <taxon>Pseudomonadati</taxon>
        <taxon>Pseudomonadota</taxon>
        <taxon>Gammaproteobacteria</taxon>
        <taxon>Alteromonadales</taxon>
        <taxon>Idiomarinaceae</taxon>
        <taxon>Pseudidiomarina</taxon>
    </lineage>
</organism>
<dbReference type="EMBL" id="PIPT01000001">
    <property type="protein sequence ID" value="RUO50628.1"/>
    <property type="molecule type" value="Genomic_DNA"/>
</dbReference>
<protein>
    <submittedName>
        <fullName evidence="3">Uncharacterized protein</fullName>
    </submittedName>
</protein>
<accession>A0A432XPH3</accession>
<feature type="signal peptide" evidence="2">
    <location>
        <begin position="1"/>
        <end position="22"/>
    </location>
</feature>
<evidence type="ECO:0000256" key="2">
    <source>
        <dbReference type="SAM" id="SignalP"/>
    </source>
</evidence>
<keyword evidence="2" id="KW-0732">Signal</keyword>
<dbReference type="OrthoDB" id="7062662at2"/>